<dbReference type="PIRSF" id="PIRSF005211">
    <property type="entry name" value="Ab_hydro_YheT"/>
    <property type="match status" value="1"/>
</dbReference>
<evidence type="ECO:0000256" key="2">
    <source>
        <dbReference type="PIRSR" id="PIRSR005211-1"/>
    </source>
</evidence>
<feature type="active site" description="Charge relay system" evidence="2">
    <location>
        <position position="151"/>
    </location>
</feature>
<accession>A0A7J0BMN7</accession>
<evidence type="ECO:0000313" key="4">
    <source>
        <dbReference type="EMBL" id="GFM34385.1"/>
    </source>
</evidence>
<dbReference type="PANTHER" id="PTHR10794:SF94">
    <property type="entry name" value="ESTERASE YHET-RELATED"/>
    <property type="match status" value="1"/>
</dbReference>
<comment type="similarity">
    <text evidence="1">Belongs to the AB hydrolase superfamily. AB hydrolase 4 family.</text>
</comment>
<dbReference type="GO" id="GO:0047372">
    <property type="term" value="F:monoacylglycerol lipase activity"/>
    <property type="evidence" value="ECO:0007669"/>
    <property type="project" value="TreeGrafter"/>
</dbReference>
<feature type="active site" description="Charge relay system" evidence="2">
    <location>
        <position position="306"/>
    </location>
</feature>
<dbReference type="Proteomes" id="UP000503840">
    <property type="component" value="Unassembled WGS sequence"/>
</dbReference>
<keyword evidence="5" id="KW-1185">Reference proteome</keyword>
<dbReference type="InterPro" id="IPR012020">
    <property type="entry name" value="ABHD4"/>
</dbReference>
<comment type="caution">
    <text evidence="4">The sequence shown here is derived from an EMBL/GenBank/DDBJ whole genome shotgun (WGS) entry which is preliminary data.</text>
</comment>
<reference evidence="4 5" key="1">
    <citation type="submission" date="2020-05" db="EMBL/GenBank/DDBJ databases">
        <title>Draft genome sequence of Desulfovibrio sp. strain HN2T.</title>
        <authorList>
            <person name="Ueno A."/>
            <person name="Tamazawa S."/>
            <person name="Tamamura S."/>
            <person name="Murakami T."/>
            <person name="Kiyama T."/>
            <person name="Inomata H."/>
            <person name="Amano Y."/>
            <person name="Miyakawa K."/>
            <person name="Tamaki H."/>
            <person name="Naganuma T."/>
            <person name="Kaneko K."/>
        </authorList>
    </citation>
    <scope>NUCLEOTIDE SEQUENCE [LARGE SCALE GENOMIC DNA]</scope>
    <source>
        <strain evidence="4 5">HN2</strain>
    </source>
</reference>
<evidence type="ECO:0000256" key="1">
    <source>
        <dbReference type="ARBA" id="ARBA00010884"/>
    </source>
</evidence>
<dbReference type="AlphaFoldDB" id="A0A7J0BMN7"/>
<evidence type="ECO:0000259" key="3">
    <source>
        <dbReference type="Pfam" id="PF12146"/>
    </source>
</evidence>
<protein>
    <submittedName>
        <fullName evidence="4">Alpha/beta hydrolase</fullName>
    </submittedName>
</protein>
<dbReference type="InterPro" id="IPR029058">
    <property type="entry name" value="AB_hydrolase_fold"/>
</dbReference>
<keyword evidence="4" id="KW-0378">Hydrolase</keyword>
<dbReference type="InterPro" id="IPR050960">
    <property type="entry name" value="AB_hydrolase_4_sf"/>
</dbReference>
<dbReference type="PANTHER" id="PTHR10794">
    <property type="entry name" value="ABHYDROLASE DOMAIN-CONTAINING PROTEIN"/>
    <property type="match status" value="1"/>
</dbReference>
<feature type="active site" description="Charge relay system" evidence="2">
    <location>
        <position position="277"/>
    </location>
</feature>
<dbReference type="SUPFAM" id="SSF53474">
    <property type="entry name" value="alpha/beta-Hydrolases"/>
    <property type="match status" value="1"/>
</dbReference>
<dbReference type="Gene3D" id="3.40.50.1820">
    <property type="entry name" value="alpha/beta hydrolase"/>
    <property type="match status" value="1"/>
</dbReference>
<proteinExistence type="inferred from homology"/>
<dbReference type="RefSeq" id="WP_174405981.1">
    <property type="nucleotide sequence ID" value="NZ_BLVO01000013.1"/>
</dbReference>
<gene>
    <name evidence="4" type="ORF">DSM101010T_27500</name>
</gene>
<dbReference type="GO" id="GO:0034338">
    <property type="term" value="F:short-chain carboxylesterase activity"/>
    <property type="evidence" value="ECO:0007669"/>
    <property type="project" value="TreeGrafter"/>
</dbReference>
<dbReference type="Pfam" id="PF12146">
    <property type="entry name" value="Hydrolase_4"/>
    <property type="match status" value="1"/>
</dbReference>
<evidence type="ECO:0000313" key="5">
    <source>
        <dbReference type="Proteomes" id="UP000503840"/>
    </source>
</evidence>
<dbReference type="InterPro" id="IPR022742">
    <property type="entry name" value="Hydrolase_4"/>
</dbReference>
<name>A0A7J0BMN7_9BACT</name>
<sequence length="332" mass="37064">MPLLPAPSYTMYFPFTNGHVQTLYPPLFRKVDIVEAERVRIATPDDDFLDLDFLPATSAPDTDGAEAVSARPLVVVSHGLEGHSRRKYVRGMAACMNAAGWDVCAWNFRGCSGETNRTLRMYHSGVTDDLHTVIEFCAGRGYSRIGLAGFSMGGNQILKYLGENPSAVHPAVVAAATFSVPCDLTGAAKVLDKPSNAIYMRYFMRTLKEKMRQKKALYPDLNIDGLDGMTTFGEFDNQFTAPINGFRDAEDYWQRSGCGQYLAGLRLPALLMNAKNDPFLSPSCYPIHMARQSDYLHLQMPVTGGHVGFIRQHEDGYYWSDLRAVEFLRQYL</sequence>
<feature type="domain" description="Serine aminopeptidase S33" evidence="3">
    <location>
        <begin position="70"/>
        <end position="193"/>
    </location>
</feature>
<organism evidence="4 5">
    <name type="scientific">Desulfovibrio subterraneus</name>
    <dbReference type="NCBI Taxonomy" id="2718620"/>
    <lineage>
        <taxon>Bacteria</taxon>
        <taxon>Pseudomonadati</taxon>
        <taxon>Thermodesulfobacteriota</taxon>
        <taxon>Desulfovibrionia</taxon>
        <taxon>Desulfovibrionales</taxon>
        <taxon>Desulfovibrionaceae</taxon>
        <taxon>Desulfovibrio</taxon>
    </lineage>
</organism>
<dbReference type="EMBL" id="BLVO01000013">
    <property type="protein sequence ID" value="GFM34385.1"/>
    <property type="molecule type" value="Genomic_DNA"/>
</dbReference>